<dbReference type="OMA" id="HFENAQI"/>
<evidence type="ECO:0000256" key="1">
    <source>
        <dbReference type="SAM" id="MobiDB-lite"/>
    </source>
</evidence>
<dbReference type="Proteomes" id="UP000025227">
    <property type="component" value="Unplaced"/>
</dbReference>
<dbReference type="WBParaSite" id="HCON_00018720-00001">
    <property type="protein sequence ID" value="HCON_00018720-00001"/>
    <property type="gene ID" value="HCON_00018720"/>
</dbReference>
<feature type="region of interest" description="Disordered" evidence="1">
    <location>
        <begin position="18"/>
        <end position="96"/>
    </location>
</feature>
<organism evidence="2 3">
    <name type="scientific">Haemonchus contortus</name>
    <name type="common">Barber pole worm</name>
    <dbReference type="NCBI Taxonomy" id="6289"/>
    <lineage>
        <taxon>Eukaryota</taxon>
        <taxon>Metazoa</taxon>
        <taxon>Ecdysozoa</taxon>
        <taxon>Nematoda</taxon>
        <taxon>Chromadorea</taxon>
        <taxon>Rhabditida</taxon>
        <taxon>Rhabditina</taxon>
        <taxon>Rhabditomorpha</taxon>
        <taxon>Strongyloidea</taxon>
        <taxon>Trichostrongylidae</taxon>
        <taxon>Haemonchus</taxon>
    </lineage>
</organism>
<feature type="compositionally biased region" description="Low complexity" evidence="1">
    <location>
        <begin position="285"/>
        <end position="301"/>
    </location>
</feature>
<proteinExistence type="predicted"/>
<accession>A0A7I4XXV4</accession>
<dbReference type="OrthoDB" id="5856990at2759"/>
<keyword evidence="2" id="KW-1185">Reference proteome</keyword>
<sequence>MCIRRCFRNLNFKKNENKSAEINPVEIIPNGKSKSKEGNPPAACPQKEANKSPAKKVGPKMEAGILKGGSAEKAKPPKLEPLKEAQPKKKEEKDNSARSLYNTFLTEHFENAQITNIVNLKSLNLAAAFTTKQDYTTTQRSTEEARLDTLYKVVDDFPDLIMPRMVDIDKTLPYLRDLAIQTTPCPSSATPDLGGAAGPLKVLLDLCDFKKLRKTQSEEDIVGPPPNVRAEDAEKLESALQEELPHEVSAREPEFIQAAQPQESEVKVTATRAPHPGSRRRTTLRPRNPLKLLRKLLSSSNENVTPEKQEQ</sequence>
<reference evidence="3" key="1">
    <citation type="submission" date="2020-12" db="UniProtKB">
        <authorList>
            <consortium name="WormBaseParasite"/>
        </authorList>
    </citation>
    <scope>IDENTIFICATION</scope>
    <source>
        <strain evidence="3">MHco3</strain>
    </source>
</reference>
<name>A0A7I4XXV4_HAECO</name>
<protein>
    <submittedName>
        <fullName evidence="3">PPP1R35_C domain-containing protein</fullName>
    </submittedName>
</protein>
<feature type="region of interest" description="Disordered" evidence="1">
    <location>
        <begin position="238"/>
        <end position="311"/>
    </location>
</feature>
<dbReference type="AlphaFoldDB" id="A0A7I4XXV4"/>
<feature type="compositionally biased region" description="Basic and acidic residues" evidence="1">
    <location>
        <begin position="70"/>
        <end position="96"/>
    </location>
</feature>
<feature type="compositionally biased region" description="Basic and acidic residues" evidence="1">
    <location>
        <begin position="238"/>
        <end position="254"/>
    </location>
</feature>
<evidence type="ECO:0000313" key="3">
    <source>
        <dbReference type="WBParaSite" id="HCON_00018720-00001"/>
    </source>
</evidence>
<evidence type="ECO:0000313" key="2">
    <source>
        <dbReference type="Proteomes" id="UP000025227"/>
    </source>
</evidence>